<evidence type="ECO:0000259" key="1">
    <source>
        <dbReference type="Pfam" id="PF17775"/>
    </source>
</evidence>
<proteinExistence type="predicted"/>
<sequence length="153" mass="17875">MLSLGERDEKGMNMRGCHSLPRRLVEDRVEAFREGNFGFIYDSYHPDAPFLEQFPDREEYLSYAAAEIAGSCTIERMTVLHERQQDAGAEVVIQQLLKTAAGFQESFELVRLEMVAGDWKYLGSERIERKDFQGRPEDLRPKDFERVPNRFFF</sequence>
<evidence type="ECO:0000313" key="3">
    <source>
        <dbReference type="Proteomes" id="UP000236340"/>
    </source>
</evidence>
<accession>A0A2K2HBN3</accession>
<protein>
    <recommendedName>
        <fullName evidence="1">YchJ-like middle NTF2-like domain-containing protein</fullName>
    </recommendedName>
</protein>
<name>A0A2K2HBN3_9BACT</name>
<dbReference type="AlphaFoldDB" id="A0A2K2HBN3"/>
<dbReference type="EMBL" id="PPFX01000009">
    <property type="protein sequence ID" value="PNU20726.1"/>
    <property type="molecule type" value="Genomic_DNA"/>
</dbReference>
<dbReference type="InterPro" id="IPR048469">
    <property type="entry name" value="YchJ-like_M"/>
</dbReference>
<dbReference type="Proteomes" id="UP000236340">
    <property type="component" value="Unassembled WGS sequence"/>
</dbReference>
<dbReference type="Pfam" id="PF17775">
    <property type="entry name" value="YchJ_M-like"/>
    <property type="match status" value="1"/>
</dbReference>
<feature type="domain" description="YchJ-like middle NTF2-like" evidence="1">
    <location>
        <begin position="21"/>
        <end position="122"/>
    </location>
</feature>
<comment type="caution">
    <text evidence="2">The sequence shown here is derived from an EMBL/GenBank/DDBJ whole genome shotgun (WGS) entry which is preliminary data.</text>
</comment>
<organism evidence="2 3">
    <name type="scientific">Geothermobacter hydrogeniphilus</name>
    <dbReference type="NCBI Taxonomy" id="1969733"/>
    <lineage>
        <taxon>Bacteria</taxon>
        <taxon>Pseudomonadati</taxon>
        <taxon>Thermodesulfobacteriota</taxon>
        <taxon>Desulfuromonadia</taxon>
        <taxon>Desulfuromonadales</taxon>
        <taxon>Geothermobacteraceae</taxon>
        <taxon>Geothermobacter</taxon>
    </lineage>
</organism>
<gene>
    <name evidence="2" type="ORF">C2E25_05775</name>
</gene>
<reference evidence="2 3" key="1">
    <citation type="journal article" date="2018" name="Genome Announc.">
        <title>Genome Sequence of Geothermobacter sp. HR-1 Iron Reducer from the Loihi Seamount.</title>
        <authorList>
            <person name="Smith H."/>
            <person name="Abuyen K."/>
            <person name="Tremblay J."/>
            <person name="Savalia P."/>
            <person name="Perez-Rodriguez I."/>
            <person name="Emerson D."/>
            <person name="Tully B."/>
            <person name="Amend J."/>
        </authorList>
    </citation>
    <scope>NUCLEOTIDE SEQUENCE [LARGE SCALE GENOMIC DNA]</scope>
    <source>
        <strain evidence="2 3">HR-1</strain>
    </source>
</reference>
<evidence type="ECO:0000313" key="2">
    <source>
        <dbReference type="EMBL" id="PNU20726.1"/>
    </source>
</evidence>
<dbReference type="Gene3D" id="3.10.450.50">
    <property type="match status" value="1"/>
</dbReference>